<accession>A0ABM3FX75</accession>
<keyword evidence="1" id="KW-1133">Transmembrane helix</keyword>
<dbReference type="Proteomes" id="UP000829291">
    <property type="component" value="Chromosome 4"/>
</dbReference>
<reference evidence="3" key="1">
    <citation type="submission" date="2025-08" db="UniProtKB">
        <authorList>
            <consortium name="RefSeq"/>
        </authorList>
    </citation>
    <scope>IDENTIFICATION</scope>
    <source>
        <tissue evidence="3">Thorax and Abdomen</tissue>
    </source>
</reference>
<keyword evidence="2" id="KW-1185">Reference proteome</keyword>
<keyword evidence="1" id="KW-0472">Membrane</keyword>
<gene>
    <name evidence="3" type="primary">LOC107220972</name>
</gene>
<sequence>MKLTSLCAILFLIEKRKDSSTYESHYCSRNEFTNKKCVGMLQFRWLRLFIRRNTSPIHVDRALQWKKRLSILYAVLAWHAFGGVLYMCYTGKRDWMRAEGYVPDVDVLPARSWAHTLGIPQAQVIQMSGFKIKGSYEIKEGEDLYIGTAAERTVGNEEAVSSTNDST</sequence>
<evidence type="ECO:0000256" key="1">
    <source>
        <dbReference type="SAM" id="Phobius"/>
    </source>
</evidence>
<keyword evidence="1" id="KW-0812">Transmembrane</keyword>
<dbReference type="GeneID" id="107220972"/>
<feature type="transmembrane region" description="Helical" evidence="1">
    <location>
        <begin position="71"/>
        <end position="89"/>
    </location>
</feature>
<protein>
    <submittedName>
        <fullName evidence="3">Uncharacterized protein LOC107220972</fullName>
    </submittedName>
</protein>
<name>A0ABM3FX75_NEOLC</name>
<proteinExistence type="predicted"/>
<organism evidence="2 3">
    <name type="scientific">Neodiprion lecontei</name>
    <name type="common">Redheaded pine sawfly</name>
    <dbReference type="NCBI Taxonomy" id="441921"/>
    <lineage>
        <taxon>Eukaryota</taxon>
        <taxon>Metazoa</taxon>
        <taxon>Ecdysozoa</taxon>
        <taxon>Arthropoda</taxon>
        <taxon>Hexapoda</taxon>
        <taxon>Insecta</taxon>
        <taxon>Pterygota</taxon>
        <taxon>Neoptera</taxon>
        <taxon>Endopterygota</taxon>
        <taxon>Hymenoptera</taxon>
        <taxon>Tenthredinoidea</taxon>
        <taxon>Diprionidae</taxon>
        <taxon>Diprioninae</taxon>
        <taxon>Neodiprion</taxon>
    </lineage>
</organism>
<dbReference type="RefSeq" id="XP_046592623.1">
    <property type="nucleotide sequence ID" value="XM_046736667.1"/>
</dbReference>
<evidence type="ECO:0000313" key="2">
    <source>
        <dbReference type="Proteomes" id="UP000829291"/>
    </source>
</evidence>
<evidence type="ECO:0000313" key="3">
    <source>
        <dbReference type="RefSeq" id="XP_046592623.1"/>
    </source>
</evidence>